<comment type="caution">
    <text evidence="1">The sequence shown here is derived from an EMBL/GenBank/DDBJ whole genome shotgun (WGS) entry which is preliminary data.</text>
</comment>
<gene>
    <name evidence="1" type="ORF">J2125_001325</name>
</gene>
<protein>
    <submittedName>
        <fullName evidence="1">Transcriptional regulator</fullName>
    </submittedName>
</protein>
<sequence length="64" mass="7052">MVDKRILKMQTLIQRQHNAGTASDKALHEINAIVADAKHEDAKASIIAISDKRGRAIGDFQQRG</sequence>
<name>A0ABS4P878_9GAMM</name>
<dbReference type="RefSeq" id="WP_017803548.1">
    <property type="nucleotide sequence ID" value="NZ_JAGGMQ010000001.1"/>
</dbReference>
<dbReference type="Proteomes" id="UP001195624">
    <property type="component" value="Unassembled WGS sequence"/>
</dbReference>
<evidence type="ECO:0000313" key="1">
    <source>
        <dbReference type="EMBL" id="MBP2168133.1"/>
    </source>
</evidence>
<accession>A0ABS4P878</accession>
<reference evidence="1 2" key="1">
    <citation type="submission" date="2021-03" db="EMBL/GenBank/DDBJ databases">
        <authorList>
            <person name="D'Agostino P."/>
            <person name="Huntemann M."/>
            <person name="Clum A."/>
            <person name="Spunde A."/>
            <person name="Palaniappan K."/>
            <person name="Ritter S."/>
            <person name="Mikhailova N."/>
            <person name="Chen I.-M."/>
            <person name="Stamatis D."/>
            <person name="Reddy T."/>
            <person name="O'Malley R."/>
            <person name="Daum C."/>
            <person name="Shapiro N."/>
            <person name="Ivanova N."/>
            <person name="Kyrpides N."/>
            <person name="Woyke T."/>
        </authorList>
    </citation>
    <scope>NUCLEOTIDE SEQUENCE [LARGE SCALE GENOMIC DNA]</scope>
    <source>
        <strain evidence="1 2">WS4403</strain>
    </source>
</reference>
<evidence type="ECO:0000313" key="2">
    <source>
        <dbReference type="Proteomes" id="UP001195624"/>
    </source>
</evidence>
<proteinExistence type="predicted"/>
<keyword evidence="2" id="KW-1185">Reference proteome</keyword>
<organism evidence="1 2">
    <name type="scientific">Winslowiella toletana</name>
    <dbReference type="NCBI Taxonomy" id="92490"/>
    <lineage>
        <taxon>Bacteria</taxon>
        <taxon>Pseudomonadati</taxon>
        <taxon>Pseudomonadota</taxon>
        <taxon>Gammaproteobacteria</taxon>
        <taxon>Enterobacterales</taxon>
        <taxon>Erwiniaceae</taxon>
        <taxon>Winslowiella</taxon>
    </lineage>
</organism>
<dbReference type="EMBL" id="JAGGMQ010000001">
    <property type="protein sequence ID" value="MBP2168133.1"/>
    <property type="molecule type" value="Genomic_DNA"/>
</dbReference>
<reference evidence="2" key="2">
    <citation type="submission" date="2023-07" db="EMBL/GenBank/DDBJ databases">
        <title>Genome mining of underrepresented organisms for secondary metabolites.</title>
        <authorList>
            <person name="D'Agostino P.M."/>
        </authorList>
    </citation>
    <scope>NUCLEOTIDE SEQUENCE [LARGE SCALE GENOMIC DNA]</scope>
    <source>
        <strain evidence="2">WS4403</strain>
    </source>
</reference>